<dbReference type="EMBL" id="CH474014">
    <property type="protein sequence ID" value="EDL90563.1"/>
    <property type="molecule type" value="Genomic_DNA"/>
</dbReference>
<gene>
    <name evidence="1" type="ORF">rCG_49626</name>
</gene>
<evidence type="ECO:0000313" key="1">
    <source>
        <dbReference type="EMBL" id="EDL90563.1"/>
    </source>
</evidence>
<name>A6K2G7_RAT</name>
<dbReference type="AlphaFoldDB" id="A6K2G7"/>
<organism evidence="1 2">
    <name type="scientific">Rattus norvegicus</name>
    <name type="common">Rat</name>
    <dbReference type="NCBI Taxonomy" id="10116"/>
    <lineage>
        <taxon>Eukaryota</taxon>
        <taxon>Metazoa</taxon>
        <taxon>Chordata</taxon>
        <taxon>Craniata</taxon>
        <taxon>Vertebrata</taxon>
        <taxon>Euteleostomi</taxon>
        <taxon>Mammalia</taxon>
        <taxon>Eutheria</taxon>
        <taxon>Euarchontoglires</taxon>
        <taxon>Glires</taxon>
        <taxon>Rodentia</taxon>
        <taxon>Myomorpha</taxon>
        <taxon>Muroidea</taxon>
        <taxon>Muridae</taxon>
        <taxon>Murinae</taxon>
        <taxon>Rattus</taxon>
    </lineage>
</organism>
<dbReference type="Proteomes" id="UP000234681">
    <property type="component" value="Chromosome X"/>
</dbReference>
<evidence type="ECO:0000313" key="2">
    <source>
        <dbReference type="Proteomes" id="UP000234681"/>
    </source>
</evidence>
<protein>
    <submittedName>
        <fullName evidence="1">RCG49626</fullName>
    </submittedName>
</protein>
<accession>A6K2G7</accession>
<sequence>MVGAPSSNLIVINTPHSQKRNRLWQDKANFTRDQEAVLRNEHTETGNALGFILTQVVSVSFPPWLGSDLEVLFDWLV</sequence>
<proteinExistence type="predicted"/>
<reference evidence="1 2" key="1">
    <citation type="submission" date="2005-09" db="EMBL/GenBank/DDBJ databases">
        <authorList>
            <person name="Mural R.J."/>
            <person name="Li P.W."/>
            <person name="Adams M.D."/>
            <person name="Amanatides P.G."/>
            <person name="Baden-Tillson H."/>
            <person name="Barnstead M."/>
            <person name="Chin S.H."/>
            <person name="Dew I."/>
            <person name="Evans C.A."/>
            <person name="Ferriera S."/>
            <person name="Flanigan M."/>
            <person name="Fosler C."/>
            <person name="Glodek A."/>
            <person name="Gu Z."/>
            <person name="Holt R.A."/>
            <person name="Jennings D."/>
            <person name="Kraft C.L."/>
            <person name="Lu F."/>
            <person name="Nguyen T."/>
            <person name="Nusskern D.R."/>
            <person name="Pfannkoch C.M."/>
            <person name="Sitter C."/>
            <person name="Sutton G.G."/>
            <person name="Venter J.C."/>
            <person name="Wang Z."/>
            <person name="Woodage T."/>
            <person name="Zheng X.H."/>
            <person name="Zhong F."/>
        </authorList>
    </citation>
    <scope>NUCLEOTIDE SEQUENCE [LARGE SCALE GENOMIC DNA]</scope>
    <source>
        <strain>BN</strain>
        <strain evidence="2">Sprague-Dawley</strain>
    </source>
</reference>